<organism evidence="2 3">
    <name type="scientific">Subsaximicrobium wynnwilliamsii</name>
    <dbReference type="NCBI Taxonomy" id="291179"/>
    <lineage>
        <taxon>Bacteria</taxon>
        <taxon>Pseudomonadati</taxon>
        <taxon>Bacteroidota</taxon>
        <taxon>Flavobacteriia</taxon>
        <taxon>Flavobacteriales</taxon>
        <taxon>Flavobacteriaceae</taxon>
        <taxon>Subsaximicrobium</taxon>
    </lineage>
</organism>
<evidence type="ECO:0000313" key="2">
    <source>
        <dbReference type="EMBL" id="TXD89935.1"/>
    </source>
</evidence>
<protein>
    <submittedName>
        <fullName evidence="2">DUF2183 domain-containing protein</fullName>
    </submittedName>
</protein>
<accession>A0A5C6ZIA9</accession>
<comment type="caution">
    <text evidence="2">The sequence shown here is derived from an EMBL/GenBank/DDBJ whole genome shotgun (WGS) entry which is preliminary data.</text>
</comment>
<dbReference type="AlphaFoldDB" id="A0A5C6ZIA9"/>
<dbReference type="OrthoDB" id="9789875at2"/>
<dbReference type="EMBL" id="VORO01000005">
    <property type="protein sequence ID" value="TXD89935.1"/>
    <property type="molecule type" value="Genomic_DNA"/>
</dbReference>
<dbReference type="InterPro" id="IPR052935">
    <property type="entry name" value="Mg2+_PAP"/>
</dbReference>
<reference evidence="2 3" key="1">
    <citation type="submission" date="2019-08" db="EMBL/GenBank/DDBJ databases">
        <title>Genomes of Subsaximicrobium wynnwilliamsii strains.</title>
        <authorList>
            <person name="Bowman J.P."/>
        </authorList>
    </citation>
    <scope>NUCLEOTIDE SEQUENCE [LARGE SCALE GENOMIC DNA]</scope>
    <source>
        <strain evidence="2 3">2-80-2</strain>
    </source>
</reference>
<dbReference type="PANTHER" id="PTHR28208:SF3">
    <property type="entry name" value="PHOSPHATIDATE PHOSPHATASE APP1"/>
    <property type="match status" value="1"/>
</dbReference>
<proteinExistence type="predicted"/>
<keyword evidence="3" id="KW-1185">Reference proteome</keyword>
<evidence type="ECO:0000313" key="3">
    <source>
        <dbReference type="Proteomes" id="UP000321578"/>
    </source>
</evidence>
<dbReference type="InterPro" id="IPR019236">
    <property type="entry name" value="APP1_cat"/>
</dbReference>
<evidence type="ECO:0000259" key="1">
    <source>
        <dbReference type="Pfam" id="PF09949"/>
    </source>
</evidence>
<feature type="domain" description="Phosphatidate phosphatase APP1 catalytic" evidence="1">
    <location>
        <begin position="120"/>
        <end position="279"/>
    </location>
</feature>
<dbReference type="RefSeq" id="WP_147085880.1">
    <property type="nucleotide sequence ID" value="NZ_VORM01000028.1"/>
</dbReference>
<dbReference type="Proteomes" id="UP000321578">
    <property type="component" value="Unassembled WGS sequence"/>
</dbReference>
<name>A0A5C6ZIA9_9FLAO</name>
<dbReference type="Pfam" id="PF09949">
    <property type="entry name" value="APP1_cat"/>
    <property type="match status" value="1"/>
</dbReference>
<gene>
    <name evidence="2" type="ORF">ESY86_06975</name>
</gene>
<dbReference type="PANTHER" id="PTHR28208">
    <property type="entry name" value="PHOSPHATIDATE PHOSPHATASE APP1"/>
    <property type="match status" value="1"/>
</dbReference>
<sequence>MKIDISVYRGYVNEKELVLSGHVFKSWAPSQYSIQKRAFKHAFAIFKMFSIKPLKNIPVSLEFQGIKTTTKSLDDGYFSFRIPFTQKLESGWHNCSVICKANTYNIVTTGEILKPFDGMYGIISDIDDTFLISHSSNFFKKLYVMLMQNIDKRQVFEDVSEHYQALSLAGQDGHQLSNSFFYVSSSEWNLYPFIIAIANKYQLPKAVIKLKKIKTGIGDFLFTGRGNHDHKFNKIKDIISFYPLSQYILLGDDSQKDPYLYEQICKLFPENIKAVYIRQTGKHQKEAVTGILQNISSLKPETLYFTESKSAIAHSKRIGIID</sequence>
<dbReference type="GO" id="GO:0008195">
    <property type="term" value="F:phosphatidate phosphatase activity"/>
    <property type="evidence" value="ECO:0007669"/>
    <property type="project" value="InterPro"/>
</dbReference>